<feature type="short sequence motif" description="Q motif" evidence="6">
    <location>
        <begin position="47"/>
        <end position="75"/>
    </location>
</feature>
<comment type="catalytic activity">
    <reaction evidence="8">
        <text>ATP + H2O = ADP + phosphate + H(+)</text>
        <dbReference type="Rhea" id="RHEA:13065"/>
        <dbReference type="ChEBI" id="CHEBI:15377"/>
        <dbReference type="ChEBI" id="CHEBI:15378"/>
        <dbReference type="ChEBI" id="CHEBI:30616"/>
        <dbReference type="ChEBI" id="CHEBI:43474"/>
        <dbReference type="ChEBI" id="CHEBI:456216"/>
        <dbReference type="EC" id="3.6.4.13"/>
    </reaction>
</comment>
<dbReference type="GO" id="GO:0003723">
    <property type="term" value="F:RNA binding"/>
    <property type="evidence" value="ECO:0007669"/>
    <property type="project" value="UniProtKB-UniRule"/>
</dbReference>
<dbReference type="PROSITE" id="PS51719">
    <property type="entry name" value="G_SEPTIN"/>
    <property type="match status" value="1"/>
</dbReference>
<protein>
    <recommendedName>
        <fullName evidence="8">ATP-dependent RNA helicase</fullName>
        <ecNumber evidence="8">3.6.4.13</ecNumber>
    </recommendedName>
</protein>
<proteinExistence type="inferred from homology"/>
<dbReference type="PROSITE" id="PS51192">
    <property type="entry name" value="HELICASE_ATP_BIND_1"/>
    <property type="match status" value="1"/>
</dbReference>
<evidence type="ECO:0000256" key="3">
    <source>
        <dbReference type="ARBA" id="ARBA00022806"/>
    </source>
</evidence>
<feature type="domain" description="Helicase C-terminal" evidence="10">
    <location>
        <begin position="270"/>
        <end position="425"/>
    </location>
</feature>
<feature type="domain" description="Septin-type G" evidence="12">
    <location>
        <begin position="379"/>
        <end position="668"/>
    </location>
</feature>
<evidence type="ECO:0000256" key="7">
    <source>
        <dbReference type="RuleBase" id="RU004560"/>
    </source>
</evidence>
<dbReference type="InterPro" id="IPR027417">
    <property type="entry name" value="P-loop_NTPase"/>
</dbReference>
<evidence type="ECO:0000256" key="4">
    <source>
        <dbReference type="ARBA" id="ARBA00022840"/>
    </source>
</evidence>
<evidence type="ECO:0000313" key="13">
    <source>
        <dbReference type="EMBL" id="KAL0265697.1"/>
    </source>
</evidence>
<dbReference type="GO" id="GO:0005524">
    <property type="term" value="F:ATP binding"/>
    <property type="evidence" value="ECO:0007669"/>
    <property type="project" value="UniProtKB-UniRule"/>
</dbReference>
<gene>
    <name evidence="13" type="ORF">PYX00_011411</name>
</gene>
<dbReference type="InterPro" id="IPR030379">
    <property type="entry name" value="G_SEPTIN_dom"/>
</dbReference>
<dbReference type="SUPFAM" id="SSF52540">
    <property type="entry name" value="P-loop containing nucleoside triphosphate hydrolases"/>
    <property type="match status" value="1"/>
</dbReference>
<evidence type="ECO:0000256" key="2">
    <source>
        <dbReference type="ARBA" id="ARBA00022801"/>
    </source>
</evidence>
<dbReference type="CDD" id="cd18787">
    <property type="entry name" value="SF2_C_DEAD"/>
    <property type="match status" value="1"/>
</dbReference>
<dbReference type="GO" id="GO:0016787">
    <property type="term" value="F:hydrolase activity"/>
    <property type="evidence" value="ECO:0007669"/>
    <property type="project" value="UniProtKB-KW"/>
</dbReference>
<comment type="function">
    <text evidence="8">RNA helicase.</text>
</comment>
<dbReference type="PROSITE" id="PS51194">
    <property type="entry name" value="HELICASE_CTER"/>
    <property type="match status" value="1"/>
</dbReference>
<keyword evidence="1 7" id="KW-0547">Nucleotide-binding</keyword>
<dbReference type="EMBL" id="JARGDH010000006">
    <property type="protein sequence ID" value="KAL0265697.1"/>
    <property type="molecule type" value="Genomic_DNA"/>
</dbReference>
<reference evidence="13" key="1">
    <citation type="journal article" date="2024" name="Gigascience">
        <title>Chromosome-level genome of the poultry shaft louse Menopon gallinae provides insight into the host-switching and adaptive evolution of parasitic lice.</title>
        <authorList>
            <person name="Xu Y."/>
            <person name="Ma L."/>
            <person name="Liu S."/>
            <person name="Liang Y."/>
            <person name="Liu Q."/>
            <person name="He Z."/>
            <person name="Tian L."/>
            <person name="Duan Y."/>
            <person name="Cai W."/>
            <person name="Li H."/>
            <person name="Song F."/>
        </authorList>
    </citation>
    <scope>NUCLEOTIDE SEQUENCE</scope>
    <source>
        <strain evidence="13">Cailab_2023a</strain>
    </source>
</reference>
<dbReference type="Pfam" id="PF00271">
    <property type="entry name" value="Helicase_C"/>
    <property type="match status" value="1"/>
</dbReference>
<name>A0AAW2H7E1_9NEOP</name>
<dbReference type="Gene3D" id="3.40.50.300">
    <property type="entry name" value="P-loop containing nucleotide triphosphate hydrolases"/>
    <property type="match status" value="3"/>
</dbReference>
<dbReference type="SMART" id="SM00487">
    <property type="entry name" value="DEXDc"/>
    <property type="match status" value="1"/>
</dbReference>
<keyword evidence="2 8" id="KW-0378">Hydrolase</keyword>
<accession>A0AAW2H7E1</accession>
<keyword evidence="4 8" id="KW-0067">ATP-binding</keyword>
<dbReference type="InterPro" id="IPR014014">
    <property type="entry name" value="RNA_helicase_DEAD_Q_motif"/>
</dbReference>
<dbReference type="InterPro" id="IPR001650">
    <property type="entry name" value="Helicase_C-like"/>
</dbReference>
<comment type="domain">
    <text evidence="8">The Q motif is unique to and characteristic of the DEAD box family of RNA helicases and controls ATP binding and hydrolysis.</text>
</comment>
<comment type="similarity">
    <text evidence="7">Belongs to the TRAFAC class TrmE-Era-EngA-EngB-Septin-like GTPase superfamily. Septin GTPase family.</text>
</comment>
<comment type="similarity">
    <text evidence="8">Belongs to the DEAD box helicase family.</text>
</comment>
<evidence type="ECO:0000259" key="12">
    <source>
        <dbReference type="PROSITE" id="PS51719"/>
    </source>
</evidence>
<evidence type="ECO:0000256" key="5">
    <source>
        <dbReference type="ARBA" id="ARBA00022884"/>
    </source>
</evidence>
<dbReference type="GO" id="GO:0003724">
    <property type="term" value="F:RNA helicase activity"/>
    <property type="evidence" value="ECO:0007669"/>
    <property type="project" value="UniProtKB-EC"/>
</dbReference>
<dbReference type="Pfam" id="PF00270">
    <property type="entry name" value="DEAD"/>
    <property type="match status" value="1"/>
</dbReference>
<dbReference type="InterPro" id="IPR014001">
    <property type="entry name" value="Helicase_ATP-bd"/>
</dbReference>
<dbReference type="AlphaFoldDB" id="A0AAW2H7E1"/>
<organism evidence="13">
    <name type="scientific">Menopon gallinae</name>
    <name type="common">poultry shaft louse</name>
    <dbReference type="NCBI Taxonomy" id="328185"/>
    <lineage>
        <taxon>Eukaryota</taxon>
        <taxon>Metazoa</taxon>
        <taxon>Ecdysozoa</taxon>
        <taxon>Arthropoda</taxon>
        <taxon>Hexapoda</taxon>
        <taxon>Insecta</taxon>
        <taxon>Pterygota</taxon>
        <taxon>Neoptera</taxon>
        <taxon>Paraneoptera</taxon>
        <taxon>Psocodea</taxon>
        <taxon>Troctomorpha</taxon>
        <taxon>Phthiraptera</taxon>
        <taxon>Amblycera</taxon>
        <taxon>Menoponidae</taxon>
        <taxon>Menopon</taxon>
    </lineage>
</organism>
<evidence type="ECO:0000259" key="11">
    <source>
        <dbReference type="PROSITE" id="PS51195"/>
    </source>
</evidence>
<dbReference type="InterPro" id="IPR011545">
    <property type="entry name" value="DEAD/DEAH_box_helicase_dom"/>
</dbReference>
<evidence type="ECO:0000256" key="8">
    <source>
        <dbReference type="RuleBase" id="RU365068"/>
    </source>
</evidence>
<dbReference type="SMART" id="SM00490">
    <property type="entry name" value="HELICc"/>
    <property type="match status" value="1"/>
</dbReference>
<dbReference type="Pfam" id="PF00735">
    <property type="entry name" value="Septin"/>
    <property type="match status" value="1"/>
</dbReference>
<keyword evidence="3 8" id="KW-0347">Helicase</keyword>
<evidence type="ECO:0000256" key="1">
    <source>
        <dbReference type="ARBA" id="ARBA00022741"/>
    </source>
</evidence>
<evidence type="ECO:0000256" key="6">
    <source>
        <dbReference type="PROSITE-ProRule" id="PRU00552"/>
    </source>
</evidence>
<dbReference type="PROSITE" id="PS51195">
    <property type="entry name" value="Q_MOTIF"/>
    <property type="match status" value="1"/>
</dbReference>
<feature type="domain" description="DEAD-box RNA helicase Q" evidence="11">
    <location>
        <begin position="47"/>
        <end position="75"/>
    </location>
</feature>
<evidence type="ECO:0000259" key="10">
    <source>
        <dbReference type="PROSITE" id="PS51194"/>
    </source>
</evidence>
<keyword evidence="7" id="KW-0342">GTP-binding</keyword>
<sequence length="727" mass="82109">MASSALSSDRETAAELLRLLNEDTCELDQNTVKEYRLRKGEKLLIKQKFEEMQLPENLVRALYMKGFDRPSLIQKSAIPLITLGVNCAVQSKSGTGKTVAYAAGVLQKVSPDRRTQVLVITPTQELSRQVGRELGDIGQYVGVTVLIALKRRDIVQIDEEVVVGSPGTILRLLRDGKLKHMHISTVVVDEADATLSPDGMGADTVQILEMVKNAQKIFFSATYSEKIKGLISAIAPDIESMYEAENAKPDEIRLYCIDVKRSDKIQTLMGLYNYLTVAQSIVFVSTKKMVDILKDVFESDMFTVSFLHGDMDQHEREKAVSDFRDAKTKVLIATDVFSRGMDIPQVNLILNFDLPVYNGQPSIETYIHRIGRSGRFGRAGFVVDFLSSEADVLAEATFSKELRCCSKKFTLDSLKEAFVASQNQQRPQGRLGIHQNIKAGCTPPLVEKTRGNEITVTKNEIYENDIKLSTVIATYHGEDAQAIISYLDSMNLEYFENERGLKTSFVDKRIYGCIFLLPLDEIKQSEIEMMRLVSQRCNFIPIIPKSDTFTTEELAMHKQKMMEMFGDNEISLYWPGITQDLDAELIQEMHSIVQKYPLAVVASENVYEHKGEAIRGRKYRWGFIDIENEEISDFFNLRKILVHSFLDDLVYQTDVNFYEKFRQRCIEDGELMARIEESVVAKLKQDISEMFVAKDAQKTEAVLEDVPEIQVASDNAGQVVEEKAAGV</sequence>
<keyword evidence="5 8" id="KW-0694">RNA-binding</keyword>
<evidence type="ECO:0000259" key="9">
    <source>
        <dbReference type="PROSITE" id="PS51192"/>
    </source>
</evidence>
<dbReference type="EC" id="3.6.4.13" evidence="8"/>
<dbReference type="PANTHER" id="PTHR24031">
    <property type="entry name" value="RNA HELICASE"/>
    <property type="match status" value="1"/>
</dbReference>
<comment type="caution">
    <text evidence="13">The sequence shown here is derived from an EMBL/GenBank/DDBJ whole genome shotgun (WGS) entry which is preliminary data.</text>
</comment>
<feature type="domain" description="Helicase ATP-binding" evidence="9">
    <location>
        <begin position="78"/>
        <end position="241"/>
    </location>
</feature>
<dbReference type="GO" id="GO:0005525">
    <property type="term" value="F:GTP binding"/>
    <property type="evidence" value="ECO:0007669"/>
    <property type="project" value="UniProtKB-KW"/>
</dbReference>